<keyword evidence="1" id="KW-0472">Membrane</keyword>
<feature type="transmembrane region" description="Helical" evidence="1">
    <location>
        <begin position="249"/>
        <end position="269"/>
    </location>
</feature>
<keyword evidence="1" id="KW-0812">Transmembrane</keyword>
<keyword evidence="1" id="KW-1133">Transmembrane helix</keyword>
<dbReference type="RefSeq" id="WP_164464606.1">
    <property type="nucleotide sequence ID" value="NZ_JBHRSX010000102.1"/>
</dbReference>
<evidence type="ECO:0008006" key="4">
    <source>
        <dbReference type="Google" id="ProtNLM"/>
    </source>
</evidence>
<keyword evidence="3" id="KW-1185">Reference proteome</keyword>
<evidence type="ECO:0000313" key="3">
    <source>
        <dbReference type="Proteomes" id="UP001595477"/>
    </source>
</evidence>
<dbReference type="EMBL" id="JBHRSX010000102">
    <property type="protein sequence ID" value="MFC3204457.1"/>
    <property type="molecule type" value="Genomic_DNA"/>
</dbReference>
<sequence length="275" mass="31275">MTTTNKLMRWLAAVLALPGLALLALNLYGFTQDLRPDGLTPEVLRFGDQDLSLTPPELEQAIFRLSDETDRQYAKRLTLDLAAGIAHVEWEAFDPDLFHQRVPVWENYILHLMGVVTSIPEYQRYHYANPYRSIERGIGICGDASMTLSGLLDEQGIANKIITVPGHVMVEAYFDGEPLLLDADFGVVLEQGIMFYEQNPQALISAYQQQLGRVNDGELMIAGNLIKDGFKYWNGTSHFITKKYYFEKVAYVVKWAFPVILLLIAMIIWRKTGRR</sequence>
<comment type="caution">
    <text evidence="2">The sequence shown here is derived from an EMBL/GenBank/DDBJ whole genome shotgun (WGS) entry which is preliminary data.</text>
</comment>
<evidence type="ECO:0000313" key="2">
    <source>
        <dbReference type="EMBL" id="MFC3204457.1"/>
    </source>
</evidence>
<gene>
    <name evidence="2" type="ORF">ACFOEW_21845</name>
</gene>
<organism evidence="2 3">
    <name type="scientific">Alteromonas oceani</name>
    <dbReference type="NCBI Taxonomy" id="2071609"/>
    <lineage>
        <taxon>Bacteria</taxon>
        <taxon>Pseudomonadati</taxon>
        <taxon>Pseudomonadota</taxon>
        <taxon>Gammaproteobacteria</taxon>
        <taxon>Alteromonadales</taxon>
        <taxon>Alteromonadaceae</taxon>
        <taxon>Alteromonas/Salinimonas group</taxon>
        <taxon>Alteromonas</taxon>
    </lineage>
</organism>
<proteinExistence type="predicted"/>
<evidence type="ECO:0000256" key="1">
    <source>
        <dbReference type="SAM" id="Phobius"/>
    </source>
</evidence>
<accession>A0ABV7K4L3</accession>
<dbReference type="Proteomes" id="UP001595477">
    <property type="component" value="Unassembled WGS sequence"/>
</dbReference>
<name>A0ABV7K4L3_9ALTE</name>
<reference evidence="3" key="1">
    <citation type="journal article" date="2019" name="Int. J. Syst. Evol. Microbiol.">
        <title>The Global Catalogue of Microorganisms (GCM) 10K type strain sequencing project: providing services to taxonomists for standard genome sequencing and annotation.</title>
        <authorList>
            <consortium name="The Broad Institute Genomics Platform"/>
            <consortium name="The Broad Institute Genome Sequencing Center for Infectious Disease"/>
            <person name="Wu L."/>
            <person name="Ma J."/>
        </authorList>
    </citation>
    <scope>NUCLEOTIDE SEQUENCE [LARGE SCALE GENOMIC DNA]</scope>
    <source>
        <strain evidence="3">KCTC 52449</strain>
    </source>
</reference>
<protein>
    <recommendedName>
        <fullName evidence="4">Transglutaminase-like domain-containing protein</fullName>
    </recommendedName>
</protein>